<accession>A0AA45C4U8</accession>
<dbReference type="EMBL" id="QGGI01000026">
    <property type="protein sequence ID" value="PWJ87128.1"/>
    <property type="molecule type" value="Genomic_DNA"/>
</dbReference>
<comment type="caution">
    <text evidence="1">The sequence shown here is derived from an EMBL/GenBank/DDBJ whole genome shotgun (WGS) entry which is preliminary data.</text>
</comment>
<dbReference type="RefSeq" id="WP_109606395.1">
    <property type="nucleotide sequence ID" value="NZ_QGGI01000026.1"/>
</dbReference>
<dbReference type="Proteomes" id="UP000245921">
    <property type="component" value="Unassembled WGS sequence"/>
</dbReference>
<evidence type="ECO:0000313" key="2">
    <source>
        <dbReference type="Proteomes" id="UP000245921"/>
    </source>
</evidence>
<keyword evidence="2" id="KW-1185">Reference proteome</keyword>
<sequence length="409" mass="47832">MKRALITFFILIIALLSFSKDYNFIFKDGLVNFIKMSPGKHKIENNAEIMWVIGSNGYSVSYEDFSPKFKIIDIKDYSYNTLKEIENNYYLVDDSNKIIYFNNKINSWVEILKEDFEVFNSNKILNISSDKDVYVGLKYDANWKNFYELKSNGNFKRSIEINSDYKGKGYTFLISTNINSDPNYYYSQVRNVETFSKSAMGDSNFSENINNEIYTVELRDFSIDSNKIILNLYEKDIINYEDRNLINFTPFSSNGSKNMLKYRLIENTDYNGLGLDINSGEVFISEKFDDIDFPLKKSFIDNYAKDELIRLSLGESWNMKYKIEKISDKNFKSQSTRIMEYKISIYNYDDKIQKVSILSDSLGMSIESIKFGNNISNIENNSKENIIDINFDISKSSDLIITLKYLYND</sequence>
<organism evidence="1 2">
    <name type="scientific">Oceanotoga teriensis</name>
    <dbReference type="NCBI Taxonomy" id="515440"/>
    <lineage>
        <taxon>Bacteria</taxon>
        <taxon>Thermotogati</taxon>
        <taxon>Thermotogota</taxon>
        <taxon>Thermotogae</taxon>
        <taxon>Petrotogales</taxon>
        <taxon>Petrotogaceae</taxon>
        <taxon>Oceanotoga</taxon>
    </lineage>
</organism>
<evidence type="ECO:0000313" key="1">
    <source>
        <dbReference type="EMBL" id="PWJ87128.1"/>
    </source>
</evidence>
<evidence type="ECO:0008006" key="3">
    <source>
        <dbReference type="Google" id="ProtNLM"/>
    </source>
</evidence>
<reference evidence="1 2" key="1">
    <citation type="submission" date="2018-05" db="EMBL/GenBank/DDBJ databases">
        <title>Genomic Encyclopedia of Type Strains, Phase IV (KMG-IV): sequencing the most valuable type-strain genomes for metagenomic binning, comparative biology and taxonomic classification.</title>
        <authorList>
            <person name="Goeker M."/>
        </authorList>
    </citation>
    <scope>NUCLEOTIDE SEQUENCE [LARGE SCALE GENOMIC DNA]</scope>
    <source>
        <strain evidence="1 2">DSM 24906</strain>
    </source>
</reference>
<proteinExistence type="predicted"/>
<protein>
    <recommendedName>
        <fullName evidence="3">DUF4139 domain-containing protein</fullName>
    </recommendedName>
</protein>
<dbReference type="AlphaFoldDB" id="A0AA45C4U8"/>
<name>A0AA45C4U8_9BACT</name>
<gene>
    <name evidence="1" type="ORF">C7380_12610</name>
</gene>